<dbReference type="EMBL" id="CAJHUC010000645">
    <property type="protein sequence ID" value="CAD7697353.1"/>
    <property type="molecule type" value="Genomic_DNA"/>
</dbReference>
<reference evidence="2" key="1">
    <citation type="submission" date="2020-12" db="EMBL/GenBank/DDBJ databases">
        <authorList>
            <person name="Iha C."/>
        </authorList>
    </citation>
    <scope>NUCLEOTIDE SEQUENCE</scope>
</reference>
<evidence type="ECO:0000256" key="1">
    <source>
        <dbReference type="SAM" id="SignalP"/>
    </source>
</evidence>
<sequence length="106" mass="12132">MAKTFCQFSWWPLQHCLLLQCLSRAPHRHLSFFLRQERVLEINAAVSVVLITAHARRRGFGAVPWQPEAVLPQLPSVNPTARTKATPAWWMQQQGKVRATVCGSWQ</sequence>
<feature type="signal peptide" evidence="1">
    <location>
        <begin position="1"/>
        <end position="16"/>
    </location>
</feature>
<feature type="chain" id="PRO_5035883790" description="Secreted protein" evidence="1">
    <location>
        <begin position="17"/>
        <end position="106"/>
    </location>
</feature>
<keyword evidence="1" id="KW-0732">Signal</keyword>
<evidence type="ECO:0000313" key="2">
    <source>
        <dbReference type="EMBL" id="CAD7697353.1"/>
    </source>
</evidence>
<protein>
    <recommendedName>
        <fullName evidence="4">Secreted protein</fullName>
    </recommendedName>
</protein>
<keyword evidence="3" id="KW-1185">Reference proteome</keyword>
<gene>
    <name evidence="2" type="ORF">OSTQU699_LOCUS2713</name>
</gene>
<proteinExistence type="predicted"/>
<evidence type="ECO:0008006" key="4">
    <source>
        <dbReference type="Google" id="ProtNLM"/>
    </source>
</evidence>
<dbReference type="Proteomes" id="UP000708148">
    <property type="component" value="Unassembled WGS sequence"/>
</dbReference>
<evidence type="ECO:0000313" key="3">
    <source>
        <dbReference type="Proteomes" id="UP000708148"/>
    </source>
</evidence>
<accession>A0A8S1IQ98</accession>
<organism evidence="2 3">
    <name type="scientific">Ostreobium quekettii</name>
    <dbReference type="NCBI Taxonomy" id="121088"/>
    <lineage>
        <taxon>Eukaryota</taxon>
        <taxon>Viridiplantae</taxon>
        <taxon>Chlorophyta</taxon>
        <taxon>core chlorophytes</taxon>
        <taxon>Ulvophyceae</taxon>
        <taxon>TCBD clade</taxon>
        <taxon>Bryopsidales</taxon>
        <taxon>Ostreobineae</taxon>
        <taxon>Ostreobiaceae</taxon>
        <taxon>Ostreobium</taxon>
    </lineage>
</organism>
<comment type="caution">
    <text evidence="2">The sequence shown here is derived from an EMBL/GenBank/DDBJ whole genome shotgun (WGS) entry which is preliminary data.</text>
</comment>
<name>A0A8S1IQ98_9CHLO</name>
<dbReference type="AlphaFoldDB" id="A0A8S1IQ98"/>